<protein>
    <submittedName>
        <fullName evidence="3">SHOCT domain-containing protein</fullName>
    </submittedName>
</protein>
<keyword evidence="4" id="KW-1185">Reference proteome</keyword>
<evidence type="ECO:0000313" key="3">
    <source>
        <dbReference type="EMBL" id="MDT8900132.1"/>
    </source>
</evidence>
<gene>
    <name evidence="3" type="ORF">Q4T40_02635</name>
</gene>
<dbReference type="Proteomes" id="UP001254848">
    <property type="component" value="Unassembled WGS sequence"/>
</dbReference>
<keyword evidence="1" id="KW-0812">Transmembrane</keyword>
<reference evidence="3 4" key="1">
    <citation type="submission" date="2023-07" db="EMBL/GenBank/DDBJ databases">
        <title>The novel representative of Negativicutes class, Anaeroselena agilis gen. nov. sp. nov.</title>
        <authorList>
            <person name="Prokofeva M.I."/>
            <person name="Elcheninov A.G."/>
            <person name="Klyukina A."/>
            <person name="Kublanov I.V."/>
            <person name="Frolov E.N."/>
            <person name="Podosokorskaya O.A."/>
        </authorList>
    </citation>
    <scope>NUCLEOTIDE SEQUENCE [LARGE SCALE GENOMIC DNA]</scope>
    <source>
        <strain evidence="3 4">4137-cl</strain>
    </source>
</reference>
<proteinExistence type="predicted"/>
<keyword evidence="1" id="KW-1133">Transmembrane helix</keyword>
<comment type="caution">
    <text evidence="3">The sequence shown here is derived from an EMBL/GenBank/DDBJ whole genome shotgun (WGS) entry which is preliminary data.</text>
</comment>
<evidence type="ECO:0000259" key="2">
    <source>
        <dbReference type="Pfam" id="PF09851"/>
    </source>
</evidence>
<sequence length="79" mass="8575">MGCDFGLSAGWFGMGFGLIANIAFAILAVVGIVWAFKHLSGKREGFSGNSSNALAILQQRYAKGELSGEEYQRMKKEIE</sequence>
<name>A0ABU3NTK0_9FIRM</name>
<dbReference type="RefSeq" id="WP_413778690.1">
    <property type="nucleotide sequence ID" value="NZ_JAUOZS010000001.1"/>
</dbReference>
<evidence type="ECO:0000256" key="1">
    <source>
        <dbReference type="SAM" id="Phobius"/>
    </source>
</evidence>
<evidence type="ECO:0000313" key="4">
    <source>
        <dbReference type="Proteomes" id="UP001254848"/>
    </source>
</evidence>
<accession>A0ABU3NTK0</accession>
<dbReference type="EMBL" id="JAUOZS010000001">
    <property type="protein sequence ID" value="MDT8900132.1"/>
    <property type="molecule type" value="Genomic_DNA"/>
</dbReference>
<keyword evidence="1" id="KW-0472">Membrane</keyword>
<dbReference type="Pfam" id="PF09851">
    <property type="entry name" value="SHOCT"/>
    <property type="match status" value="1"/>
</dbReference>
<organism evidence="3 4">
    <name type="scientific">Anaeroselena agilis</name>
    <dbReference type="NCBI Taxonomy" id="3063788"/>
    <lineage>
        <taxon>Bacteria</taxon>
        <taxon>Bacillati</taxon>
        <taxon>Bacillota</taxon>
        <taxon>Negativicutes</taxon>
        <taxon>Acetonemataceae</taxon>
        <taxon>Anaeroselena</taxon>
    </lineage>
</organism>
<feature type="domain" description="SHOCT" evidence="2">
    <location>
        <begin position="53"/>
        <end position="78"/>
    </location>
</feature>
<dbReference type="InterPro" id="IPR018649">
    <property type="entry name" value="SHOCT"/>
</dbReference>
<feature type="transmembrane region" description="Helical" evidence="1">
    <location>
        <begin position="12"/>
        <end position="36"/>
    </location>
</feature>